<sequence length="63" mass="7527">MQFETKEEDLISFKKRRKDASVPFFPKQSSDDTIHMQSQMFEFSPNSIEELDLELRLGYRPKV</sequence>
<name>A0A6A4NEE8_LUPAL</name>
<accession>A0A6A4NEE8</accession>
<evidence type="ECO:0000313" key="1">
    <source>
        <dbReference type="EMBL" id="KAE9592056.1"/>
    </source>
</evidence>
<dbReference type="AlphaFoldDB" id="A0A6A4NEE8"/>
<organism evidence="1 2">
    <name type="scientific">Lupinus albus</name>
    <name type="common">White lupine</name>
    <name type="synonym">Lupinus termis</name>
    <dbReference type="NCBI Taxonomy" id="3870"/>
    <lineage>
        <taxon>Eukaryota</taxon>
        <taxon>Viridiplantae</taxon>
        <taxon>Streptophyta</taxon>
        <taxon>Embryophyta</taxon>
        <taxon>Tracheophyta</taxon>
        <taxon>Spermatophyta</taxon>
        <taxon>Magnoliopsida</taxon>
        <taxon>eudicotyledons</taxon>
        <taxon>Gunneridae</taxon>
        <taxon>Pentapetalae</taxon>
        <taxon>rosids</taxon>
        <taxon>fabids</taxon>
        <taxon>Fabales</taxon>
        <taxon>Fabaceae</taxon>
        <taxon>Papilionoideae</taxon>
        <taxon>50 kb inversion clade</taxon>
        <taxon>genistoids sensu lato</taxon>
        <taxon>core genistoids</taxon>
        <taxon>Genisteae</taxon>
        <taxon>Lupinus</taxon>
    </lineage>
</organism>
<keyword evidence="2" id="KW-1185">Reference proteome</keyword>
<reference evidence="2" key="1">
    <citation type="journal article" date="2020" name="Nat. Commun.">
        <title>Genome sequence of the cluster root forming white lupin.</title>
        <authorList>
            <person name="Hufnagel B."/>
            <person name="Marques A."/>
            <person name="Soriano A."/>
            <person name="Marques L."/>
            <person name="Divol F."/>
            <person name="Doumas P."/>
            <person name="Sallet E."/>
            <person name="Mancinotti D."/>
            <person name="Carrere S."/>
            <person name="Marande W."/>
            <person name="Arribat S."/>
            <person name="Keller J."/>
            <person name="Huneau C."/>
            <person name="Blein T."/>
            <person name="Aime D."/>
            <person name="Laguerre M."/>
            <person name="Taylor J."/>
            <person name="Schubert V."/>
            <person name="Nelson M."/>
            <person name="Geu-Flores F."/>
            <person name="Crespi M."/>
            <person name="Gallardo-Guerrero K."/>
            <person name="Delaux P.-M."/>
            <person name="Salse J."/>
            <person name="Berges H."/>
            <person name="Guyot R."/>
            <person name="Gouzy J."/>
            <person name="Peret B."/>
        </authorList>
    </citation>
    <scope>NUCLEOTIDE SEQUENCE [LARGE SCALE GENOMIC DNA]</scope>
    <source>
        <strain evidence="2">cv. Amiga</strain>
    </source>
</reference>
<comment type="caution">
    <text evidence="1">The sequence shown here is derived from an EMBL/GenBank/DDBJ whole genome shotgun (WGS) entry which is preliminary data.</text>
</comment>
<protein>
    <submittedName>
        <fullName evidence="1">Uncharacterized protein</fullName>
    </submittedName>
</protein>
<dbReference type="EMBL" id="WOCE01000019">
    <property type="protein sequence ID" value="KAE9592056.1"/>
    <property type="molecule type" value="Genomic_DNA"/>
</dbReference>
<proteinExistence type="predicted"/>
<dbReference type="OrthoDB" id="1708403at2759"/>
<evidence type="ECO:0000313" key="2">
    <source>
        <dbReference type="Proteomes" id="UP000447434"/>
    </source>
</evidence>
<dbReference type="Proteomes" id="UP000447434">
    <property type="component" value="Chromosome 19"/>
</dbReference>
<gene>
    <name evidence="1" type="ORF">Lalb_Chr19g0125211</name>
</gene>